<evidence type="ECO:0000313" key="2">
    <source>
        <dbReference type="EMBL" id="OJH42005.1"/>
    </source>
</evidence>
<dbReference type="RefSeq" id="WP_071896101.1">
    <property type="nucleotide sequence ID" value="NZ_MPIN01000001.1"/>
</dbReference>
<dbReference type="STRING" id="83449.BON30_01930"/>
<gene>
    <name evidence="2" type="ORF">BON30_01930</name>
</gene>
<name>A0A1L9BIG7_9BACT</name>
<feature type="transmembrane region" description="Helical" evidence="1">
    <location>
        <begin position="122"/>
        <end position="140"/>
    </location>
</feature>
<organism evidence="2 3">
    <name type="scientific">Cystobacter ferrugineus</name>
    <dbReference type="NCBI Taxonomy" id="83449"/>
    <lineage>
        <taxon>Bacteria</taxon>
        <taxon>Pseudomonadati</taxon>
        <taxon>Myxococcota</taxon>
        <taxon>Myxococcia</taxon>
        <taxon>Myxococcales</taxon>
        <taxon>Cystobacterineae</taxon>
        <taxon>Archangiaceae</taxon>
        <taxon>Cystobacter</taxon>
    </lineage>
</organism>
<reference evidence="3" key="1">
    <citation type="submission" date="2016-11" db="EMBL/GenBank/DDBJ databases">
        <authorList>
            <person name="Shukria A."/>
            <person name="Stevens D.C."/>
        </authorList>
    </citation>
    <scope>NUCLEOTIDE SEQUENCE [LARGE SCALE GENOMIC DNA]</scope>
    <source>
        <strain evidence="3">Cbfe23</strain>
    </source>
</reference>
<dbReference type="PANTHER" id="PTHR36833">
    <property type="entry name" value="SLR0610 PROTEIN-RELATED"/>
    <property type="match status" value="1"/>
</dbReference>
<dbReference type="OrthoDB" id="9788195at2"/>
<protein>
    <submittedName>
        <fullName evidence="2">ABC transporter permease</fullName>
    </submittedName>
</protein>
<keyword evidence="1" id="KW-0812">Transmembrane</keyword>
<keyword evidence="3" id="KW-1185">Reference proteome</keyword>
<feature type="transmembrane region" description="Helical" evidence="1">
    <location>
        <begin position="229"/>
        <end position="248"/>
    </location>
</feature>
<dbReference type="Proteomes" id="UP000182229">
    <property type="component" value="Unassembled WGS sequence"/>
</dbReference>
<evidence type="ECO:0000256" key="1">
    <source>
        <dbReference type="SAM" id="Phobius"/>
    </source>
</evidence>
<feature type="transmembrane region" description="Helical" evidence="1">
    <location>
        <begin position="59"/>
        <end position="78"/>
    </location>
</feature>
<dbReference type="AlphaFoldDB" id="A0A1L9BIG7"/>
<feature type="transmembrane region" description="Helical" evidence="1">
    <location>
        <begin position="152"/>
        <end position="177"/>
    </location>
</feature>
<feature type="transmembrane region" description="Helical" evidence="1">
    <location>
        <begin position="27"/>
        <end position="47"/>
    </location>
</feature>
<evidence type="ECO:0000313" key="3">
    <source>
        <dbReference type="Proteomes" id="UP000182229"/>
    </source>
</evidence>
<dbReference type="Pfam" id="PF06182">
    <property type="entry name" value="ABC2_membrane_6"/>
    <property type="match status" value="1"/>
</dbReference>
<keyword evidence="1" id="KW-0472">Membrane</keyword>
<feature type="transmembrane region" description="Helical" evidence="1">
    <location>
        <begin position="198"/>
        <end position="217"/>
    </location>
</feature>
<dbReference type="EMBL" id="MPIN01000001">
    <property type="protein sequence ID" value="OJH42005.1"/>
    <property type="molecule type" value="Genomic_DNA"/>
</dbReference>
<sequence length="264" mass="29566">MFRRYMRLLRVRLRASSLLAMQYQADFLLDGLISVFWMASALVPLFVVFQNAQRQIEGWSFGESLLVIGWFTLLQGILEGAINPSLQGVVEHIRKGTLDFVLLKPADAQFLVSTENFLPWRALNLVAALIIFGYGFHLIGRAPSLPGVAISLVLLGTSVLLLYSLWILTVCAAFYVVKVDNLTYLFSSIFDAARWPASVFRGVLAFVFTFVIPLSVMTTFPAEALLGRLPWTALVWAILGSLLFAFFSRRMWLHSIGRYTSASS</sequence>
<accession>A0A1L9BIG7</accession>
<comment type="caution">
    <text evidence="2">The sequence shown here is derived from an EMBL/GenBank/DDBJ whole genome shotgun (WGS) entry which is preliminary data.</text>
</comment>
<proteinExistence type="predicted"/>
<dbReference type="InterPro" id="IPR010390">
    <property type="entry name" value="ABC-2_transporter-like"/>
</dbReference>
<dbReference type="PANTHER" id="PTHR36833:SF2">
    <property type="entry name" value="SLR0610 PROTEIN"/>
    <property type="match status" value="1"/>
</dbReference>
<reference evidence="2 3" key="2">
    <citation type="submission" date="2016-12" db="EMBL/GenBank/DDBJ databases">
        <title>Draft Genome Sequence of Cystobacter ferrugineus Strain Cbfe23.</title>
        <authorList>
            <person name="Akbar S."/>
            <person name="Dowd S.E."/>
            <person name="Stevens D.C."/>
        </authorList>
    </citation>
    <scope>NUCLEOTIDE SEQUENCE [LARGE SCALE GENOMIC DNA]</scope>
    <source>
        <strain evidence="2 3">Cbfe23</strain>
    </source>
</reference>
<keyword evidence="1" id="KW-1133">Transmembrane helix</keyword>